<protein>
    <submittedName>
        <fullName evidence="5">AraC family transcriptional regulator</fullName>
    </submittedName>
</protein>
<dbReference type="PRINTS" id="PR00032">
    <property type="entry name" value="HTHARAC"/>
</dbReference>
<dbReference type="EMBL" id="QJVJ01000002">
    <property type="protein sequence ID" value="PYI56676.1"/>
    <property type="molecule type" value="Genomic_DNA"/>
</dbReference>
<keyword evidence="1" id="KW-0805">Transcription regulation</keyword>
<dbReference type="InterPro" id="IPR020449">
    <property type="entry name" value="Tscrpt_reg_AraC-type_HTH"/>
</dbReference>
<proteinExistence type="predicted"/>
<keyword evidence="6" id="KW-1185">Reference proteome</keyword>
<evidence type="ECO:0000256" key="3">
    <source>
        <dbReference type="ARBA" id="ARBA00023163"/>
    </source>
</evidence>
<evidence type="ECO:0000313" key="5">
    <source>
        <dbReference type="EMBL" id="PYI56676.1"/>
    </source>
</evidence>
<dbReference type="PROSITE" id="PS01124">
    <property type="entry name" value="HTH_ARAC_FAMILY_2"/>
    <property type="match status" value="1"/>
</dbReference>
<reference evidence="5 6" key="1">
    <citation type="submission" date="2018-05" db="EMBL/GenBank/DDBJ databases">
        <title>Paenibacillus flagellatus sp. nov., isolated from selenium mineral soil.</title>
        <authorList>
            <person name="Dai X."/>
        </authorList>
    </citation>
    <scope>NUCLEOTIDE SEQUENCE [LARGE SCALE GENOMIC DNA]</scope>
    <source>
        <strain evidence="5 6">DXL2</strain>
    </source>
</reference>
<dbReference type="Gene3D" id="1.10.10.60">
    <property type="entry name" value="Homeodomain-like"/>
    <property type="match status" value="2"/>
</dbReference>
<dbReference type="SUPFAM" id="SSF46689">
    <property type="entry name" value="Homeodomain-like"/>
    <property type="match status" value="2"/>
</dbReference>
<dbReference type="InterPro" id="IPR003313">
    <property type="entry name" value="AraC-bd"/>
</dbReference>
<gene>
    <name evidence="5" type="ORF">DLM86_06160</name>
</gene>
<dbReference type="GO" id="GO:0043565">
    <property type="term" value="F:sequence-specific DNA binding"/>
    <property type="evidence" value="ECO:0007669"/>
    <property type="project" value="InterPro"/>
</dbReference>
<dbReference type="InterPro" id="IPR009057">
    <property type="entry name" value="Homeodomain-like_sf"/>
</dbReference>
<organism evidence="5 6">
    <name type="scientific">Paenibacillus flagellatus</name>
    <dbReference type="NCBI Taxonomy" id="2211139"/>
    <lineage>
        <taxon>Bacteria</taxon>
        <taxon>Bacillati</taxon>
        <taxon>Bacillota</taxon>
        <taxon>Bacilli</taxon>
        <taxon>Bacillales</taxon>
        <taxon>Paenibacillaceae</taxon>
        <taxon>Paenibacillus</taxon>
    </lineage>
</organism>
<dbReference type="Pfam" id="PF02311">
    <property type="entry name" value="AraC_binding"/>
    <property type="match status" value="1"/>
</dbReference>
<dbReference type="PANTHER" id="PTHR43280">
    <property type="entry name" value="ARAC-FAMILY TRANSCRIPTIONAL REGULATOR"/>
    <property type="match status" value="1"/>
</dbReference>
<dbReference type="InterPro" id="IPR037923">
    <property type="entry name" value="HTH-like"/>
</dbReference>
<dbReference type="InterPro" id="IPR018060">
    <property type="entry name" value="HTH_AraC"/>
</dbReference>
<dbReference type="Gene3D" id="2.60.120.10">
    <property type="entry name" value="Jelly Rolls"/>
    <property type="match status" value="1"/>
</dbReference>
<sequence length="280" mass="32634">MPIRIGYKYSLPVHSSYATYHSHPQCEIYYFHGGSCTFVIGDRLYVMTPGDLIIMDGMTLHFPKIDPAVAYTRTTIHFDRSYVEGLLTLPAPIDLLGPFDRLRNHVINLNEAERDEVEAMLQRLHELGAVKAPVSYNRFCLHFADLLLFIYERCERSLAEPRKPLSEKEKNVQKIISYIEAHYEQDIHLDGLESELHLDKHYLSRIFKEVTGVTIFTHLYTRRINQAQLLFMIEPNETVTNVCYRVGFKHLPHFSRIFKKYVGLTPESFRKTRPKVGKES</sequence>
<dbReference type="GO" id="GO:0003700">
    <property type="term" value="F:DNA-binding transcription factor activity"/>
    <property type="evidence" value="ECO:0007669"/>
    <property type="project" value="InterPro"/>
</dbReference>
<dbReference type="Proteomes" id="UP000247476">
    <property type="component" value="Unassembled WGS sequence"/>
</dbReference>
<dbReference type="AlphaFoldDB" id="A0A2V5L1P2"/>
<evidence type="ECO:0000256" key="1">
    <source>
        <dbReference type="ARBA" id="ARBA00023015"/>
    </source>
</evidence>
<dbReference type="SUPFAM" id="SSF51215">
    <property type="entry name" value="Regulatory protein AraC"/>
    <property type="match status" value="1"/>
</dbReference>
<dbReference type="SMART" id="SM00342">
    <property type="entry name" value="HTH_ARAC"/>
    <property type="match status" value="1"/>
</dbReference>
<dbReference type="OrthoDB" id="2713997at2"/>
<name>A0A2V5L1P2_9BACL</name>
<keyword evidence="3" id="KW-0804">Transcription</keyword>
<comment type="caution">
    <text evidence="5">The sequence shown here is derived from an EMBL/GenBank/DDBJ whole genome shotgun (WGS) entry which is preliminary data.</text>
</comment>
<feature type="domain" description="HTH araC/xylS-type" evidence="4">
    <location>
        <begin position="173"/>
        <end position="272"/>
    </location>
</feature>
<evidence type="ECO:0000259" key="4">
    <source>
        <dbReference type="PROSITE" id="PS01124"/>
    </source>
</evidence>
<keyword evidence="2" id="KW-0238">DNA-binding</keyword>
<dbReference type="PANTHER" id="PTHR43280:SF2">
    <property type="entry name" value="HTH-TYPE TRANSCRIPTIONAL REGULATOR EXSA"/>
    <property type="match status" value="1"/>
</dbReference>
<dbReference type="InterPro" id="IPR014710">
    <property type="entry name" value="RmlC-like_jellyroll"/>
</dbReference>
<evidence type="ECO:0000313" key="6">
    <source>
        <dbReference type="Proteomes" id="UP000247476"/>
    </source>
</evidence>
<accession>A0A2V5L1P2</accession>
<evidence type="ECO:0000256" key="2">
    <source>
        <dbReference type="ARBA" id="ARBA00023125"/>
    </source>
</evidence>
<dbReference type="Pfam" id="PF12833">
    <property type="entry name" value="HTH_18"/>
    <property type="match status" value="1"/>
</dbReference>